<organism evidence="1 2">
    <name type="scientific">Pseudomonas lutea</name>
    <dbReference type="NCBI Taxonomy" id="243924"/>
    <lineage>
        <taxon>Bacteria</taxon>
        <taxon>Pseudomonadati</taxon>
        <taxon>Pseudomonadota</taxon>
        <taxon>Gammaproteobacteria</taxon>
        <taxon>Pseudomonadales</taxon>
        <taxon>Pseudomonadaceae</taxon>
        <taxon>Pseudomonas</taxon>
    </lineage>
</organism>
<proteinExistence type="predicted"/>
<accession>A0A9X0EIB5</accession>
<gene>
    <name evidence="1" type="ORF">LT42_10405</name>
</gene>
<reference evidence="1 2" key="1">
    <citation type="submission" date="2014-09" db="EMBL/GenBank/DDBJ databases">
        <title>Genome sequence of Pseudomonas lutea strain DSM 17257T.</title>
        <authorList>
            <person name="Kwak Y."/>
            <person name="Shin J.-H."/>
        </authorList>
    </citation>
    <scope>NUCLEOTIDE SEQUENCE [LARGE SCALE GENOMIC DNA]</scope>
    <source>
        <strain evidence="1 2">DSM 17257</strain>
    </source>
</reference>
<dbReference type="AlphaFoldDB" id="A0A9X0EIB5"/>
<dbReference type="OrthoDB" id="7017945at2"/>
<sequence>MRLPIALTDKGLPACAGRGPLFPKSAEAPAQSAERAAMIAQIVDASVIAKMRPDADDSSFPTAVIDKSEEERKQRLGFTMPDTYWTEYRKNLEQFGNELKATKTRSLQLYKDYYTKHLSLLETPEMLKLVPEGQAADRSEAMRTNNSMLEYYYRTHEELLRETLSAHQARMADLDQRFDVCRRFAACSQN</sequence>
<comment type="caution">
    <text evidence="1">The sequence shown here is derived from an EMBL/GenBank/DDBJ whole genome shotgun (WGS) entry which is preliminary data.</text>
</comment>
<evidence type="ECO:0000313" key="1">
    <source>
        <dbReference type="EMBL" id="KGF66274.1"/>
    </source>
</evidence>
<dbReference type="Proteomes" id="UP000029719">
    <property type="component" value="Unassembled WGS sequence"/>
</dbReference>
<dbReference type="EMBL" id="JRMB01000001">
    <property type="protein sequence ID" value="KGF66274.1"/>
    <property type="molecule type" value="Genomic_DNA"/>
</dbReference>
<name>A0A9X0EIB5_9PSED</name>
<protein>
    <submittedName>
        <fullName evidence="1">Uncharacterized protein</fullName>
    </submittedName>
</protein>
<evidence type="ECO:0000313" key="2">
    <source>
        <dbReference type="Proteomes" id="UP000029719"/>
    </source>
</evidence>